<dbReference type="RefSeq" id="WP_289824959.1">
    <property type="nucleotide sequence ID" value="NZ_JAUEIE010000003.1"/>
</dbReference>
<evidence type="ECO:0000256" key="3">
    <source>
        <dbReference type="SAM" id="SignalP"/>
    </source>
</evidence>
<dbReference type="InterPro" id="IPR032675">
    <property type="entry name" value="LRR_dom_sf"/>
</dbReference>
<dbReference type="SUPFAM" id="SSF52058">
    <property type="entry name" value="L domain-like"/>
    <property type="match status" value="2"/>
</dbReference>
<dbReference type="EMBL" id="JAUEIF010000003">
    <property type="protein sequence ID" value="MDN0025002.1"/>
    <property type="molecule type" value="Genomic_DNA"/>
</dbReference>
<dbReference type="AlphaFoldDB" id="A0AAW7JUK7"/>
<keyword evidence="6" id="KW-1185">Reference proteome</keyword>
<accession>A0AAW7JUK7</accession>
<evidence type="ECO:0000313" key="6">
    <source>
        <dbReference type="Proteomes" id="UP001167831"/>
    </source>
</evidence>
<gene>
    <name evidence="4" type="ORF">QVN81_05115</name>
    <name evidence="5" type="ORF">QVN84_05650</name>
</gene>
<dbReference type="Proteomes" id="UP001168478">
    <property type="component" value="Unassembled WGS sequence"/>
</dbReference>
<dbReference type="Proteomes" id="UP001167831">
    <property type="component" value="Unassembled WGS sequence"/>
</dbReference>
<comment type="caution">
    <text evidence="5">The sequence shown here is derived from an EMBL/GenBank/DDBJ whole genome shotgun (WGS) entry which is preliminary data.</text>
</comment>
<evidence type="ECO:0000313" key="7">
    <source>
        <dbReference type="Proteomes" id="UP001168478"/>
    </source>
</evidence>
<evidence type="ECO:0000256" key="1">
    <source>
        <dbReference type="ARBA" id="ARBA00022614"/>
    </source>
</evidence>
<proteinExistence type="predicted"/>
<evidence type="ECO:0000313" key="4">
    <source>
        <dbReference type="EMBL" id="MDN0022403.1"/>
    </source>
</evidence>
<feature type="chain" id="PRO_5043734293" evidence="3">
    <location>
        <begin position="20"/>
        <end position="988"/>
    </location>
</feature>
<feature type="signal peptide" evidence="3">
    <location>
        <begin position="1"/>
        <end position="19"/>
    </location>
</feature>
<reference evidence="5" key="2">
    <citation type="submission" date="2023-08" db="EMBL/GenBank/DDBJ databases">
        <title>Identification and characterization of horizontal gene transfer across gut microbiota members of farm animals based on homology search.</title>
        <authorList>
            <person name="Schwarzerova J."/>
            <person name="Nykrynova M."/>
            <person name="Jureckova K."/>
            <person name="Cejkova D."/>
            <person name="Rychlik I."/>
        </authorList>
    </citation>
    <scope>NUCLEOTIDE SEQUENCE</scope>
    <source>
        <strain evidence="5">ET15</strain>
        <strain evidence="4">ET37</strain>
    </source>
</reference>
<keyword evidence="1" id="KW-0433">Leucine-rich repeat</keyword>
<dbReference type="PANTHER" id="PTHR47566">
    <property type="match status" value="1"/>
</dbReference>
<dbReference type="InterPro" id="IPR052574">
    <property type="entry name" value="CDIRP"/>
</dbReference>
<evidence type="ECO:0000313" key="5">
    <source>
        <dbReference type="EMBL" id="MDN0025002.1"/>
    </source>
</evidence>
<sequence>MKRLLLMFGFAIISLCLSAQEKMVKIGTSLDYGSTFTFSVEPTEGDSIIVDFGDGKKVKKGTKTWWGTNSDVEGKLLGDTVRIYGAINALDVPEQQITSIAFYGEQTLTRLNAQKNLLTYEGTDLTGLDNLKSLDLSDNNIVMLNLMAMEKLESFTINRNPELSTVVFADNNSLVSVHMDDCDIVHFYEKSMPELNYLSIQNGSLMDLTIGDFYPKLNSLEISGNIEISEIDVTGCPELDVLRISNTKISELNLVNNKNLRSLSVDHTPMTKLAIDNNTNIQELNVSNTAIKKLDVSKLGLLRNITIDSTEIARLDLTGKLYLANVSAKNTAIEFLDMHDQIGYNGLKRLDLRYNNRMTPQTLNFTFAAMPPHMSESRWTNVYIDGIPGVETSDTELITGEEYQYRTDVQGDGSAPMEPVALTVEQAAEGSVELTQMGEDLNTWTAVGEKVKPGYPISVKQVPAEGFKLAGMEVNGQLVEDTIFVVSAAATVKPVFVKATEPTITLTVPSGAVQQYFLAADEDGTEITVDWGDGEPQPYVIGKTVKAVVNDNGTTGTKVIVKGNVTYADFSSYSGFGVDNMITAIDISDNGKLRTLKTYMNAISTLDVSNQPDLEFLDCAYSELESLDVTNNPKLTDLIAYGNYIEDLNLSNQKDLVNIDLKNNALSEMNLGACDKVEKLILQGNYFNTVDVTGMPRLKTLNVSSNSLTSLDLSNNSELEELSAYGNKLTELELSNNTKLRTLLVQSNNLTGLDLSNQTELSLVYVGNNGWDACTLNDFYYSLNEWKEVQSSGYGTTNTLWVNESGSANDNDASHAESDIARAKGWKLDVEGDGTGCDLAYVTIIPTSNGEVKLYNEDNSEVKSGDKVMKNSVIRLEAIPAEGYKAAAAKANGKLIVDNKFTVTKATDVLVQFTISTSIDGVADATVTVESGDHELVFTTDSPTTAEIYTPGGKQIYKGEVSGRYAVSVREGVYVVKIGSATKKILVR</sequence>
<organism evidence="5 7">
    <name type="scientific">Leyella lascolaii</name>
    <dbReference type="NCBI Taxonomy" id="1776379"/>
    <lineage>
        <taxon>Bacteria</taxon>
        <taxon>Pseudomonadati</taxon>
        <taxon>Bacteroidota</taxon>
        <taxon>Bacteroidia</taxon>
        <taxon>Bacteroidales</taxon>
        <taxon>Prevotellaceae</taxon>
        <taxon>Leyella</taxon>
    </lineage>
</organism>
<keyword evidence="2" id="KW-0677">Repeat</keyword>
<dbReference type="PANTHER" id="PTHR47566:SF1">
    <property type="entry name" value="PROTEIN NUD1"/>
    <property type="match status" value="1"/>
</dbReference>
<protein>
    <submittedName>
        <fullName evidence="5">Uncharacterized protein</fullName>
    </submittedName>
</protein>
<dbReference type="EMBL" id="JAUEIE010000003">
    <property type="protein sequence ID" value="MDN0022403.1"/>
    <property type="molecule type" value="Genomic_DNA"/>
</dbReference>
<keyword evidence="3" id="KW-0732">Signal</keyword>
<evidence type="ECO:0000256" key="2">
    <source>
        <dbReference type="ARBA" id="ARBA00022737"/>
    </source>
</evidence>
<dbReference type="Gene3D" id="3.80.10.10">
    <property type="entry name" value="Ribonuclease Inhibitor"/>
    <property type="match status" value="2"/>
</dbReference>
<name>A0AAW7JUK7_9BACT</name>
<reference evidence="5" key="1">
    <citation type="submission" date="2023-06" db="EMBL/GenBank/DDBJ databases">
        <authorList>
            <person name="Zeman M."/>
            <person name="Kubasova T."/>
            <person name="Jahodarova E."/>
            <person name="Nykrynova M."/>
            <person name="Rychlik I."/>
        </authorList>
    </citation>
    <scope>NUCLEOTIDE SEQUENCE</scope>
    <source>
        <strain evidence="5">ET15</strain>
        <strain evidence="4">ET37</strain>
    </source>
</reference>
<dbReference type="GO" id="GO:0035591">
    <property type="term" value="F:signaling adaptor activity"/>
    <property type="evidence" value="ECO:0007669"/>
    <property type="project" value="TreeGrafter"/>
</dbReference>